<gene>
    <name evidence="1" type="ORF">FWK35_00014581</name>
</gene>
<dbReference type="OrthoDB" id="6585139at2759"/>
<sequence>MKKSGSMAKQISKIENLPSGSFRQRAIVRLVNFQVPYSRPATAPLKKKKGLRISPCDGMMTKYWYNDYVVTHPGIRRLNVETIEQDIHNAEKLLSITSDATDSASEDNSSTSLVISSDEDRSILSSTFKCVMKDTGFSMLCDLGPLDECQGIKASAVVYKTSVTEYWFYRRGLVSTIHYKDI</sequence>
<evidence type="ECO:0000313" key="1">
    <source>
        <dbReference type="EMBL" id="KAF0769488.1"/>
    </source>
</evidence>
<protein>
    <submittedName>
        <fullName evidence="1">Uncharacterized protein</fullName>
    </submittedName>
</protein>
<name>A0A6G0ZFD4_APHCR</name>
<proteinExistence type="predicted"/>
<accession>A0A6G0ZFD4</accession>
<dbReference type="Proteomes" id="UP000478052">
    <property type="component" value="Unassembled WGS sequence"/>
</dbReference>
<organism evidence="1 2">
    <name type="scientific">Aphis craccivora</name>
    <name type="common">Cowpea aphid</name>
    <dbReference type="NCBI Taxonomy" id="307492"/>
    <lineage>
        <taxon>Eukaryota</taxon>
        <taxon>Metazoa</taxon>
        <taxon>Ecdysozoa</taxon>
        <taxon>Arthropoda</taxon>
        <taxon>Hexapoda</taxon>
        <taxon>Insecta</taxon>
        <taxon>Pterygota</taxon>
        <taxon>Neoptera</taxon>
        <taxon>Paraneoptera</taxon>
        <taxon>Hemiptera</taxon>
        <taxon>Sternorrhyncha</taxon>
        <taxon>Aphidomorpha</taxon>
        <taxon>Aphidoidea</taxon>
        <taxon>Aphididae</taxon>
        <taxon>Aphidini</taxon>
        <taxon>Aphis</taxon>
        <taxon>Aphis</taxon>
    </lineage>
</organism>
<keyword evidence="2" id="KW-1185">Reference proteome</keyword>
<dbReference type="AlphaFoldDB" id="A0A6G0ZFD4"/>
<evidence type="ECO:0000313" key="2">
    <source>
        <dbReference type="Proteomes" id="UP000478052"/>
    </source>
</evidence>
<dbReference type="EMBL" id="VUJU01000589">
    <property type="protein sequence ID" value="KAF0769488.1"/>
    <property type="molecule type" value="Genomic_DNA"/>
</dbReference>
<comment type="caution">
    <text evidence="1">The sequence shown here is derived from an EMBL/GenBank/DDBJ whole genome shotgun (WGS) entry which is preliminary data.</text>
</comment>
<reference evidence="1 2" key="1">
    <citation type="submission" date="2019-08" db="EMBL/GenBank/DDBJ databases">
        <title>Whole genome of Aphis craccivora.</title>
        <authorList>
            <person name="Voronova N.V."/>
            <person name="Shulinski R.S."/>
            <person name="Bandarenka Y.V."/>
            <person name="Zhorov D.G."/>
            <person name="Warner D."/>
        </authorList>
    </citation>
    <scope>NUCLEOTIDE SEQUENCE [LARGE SCALE GENOMIC DNA]</scope>
    <source>
        <strain evidence="1">180601</strain>
        <tissue evidence="1">Whole Body</tissue>
    </source>
</reference>